<name>A0A8D9LXN2_BRACM</name>
<organism evidence="1 2">
    <name type="scientific">Brassica campestris</name>
    <name type="common">Field mustard</name>
    <dbReference type="NCBI Taxonomy" id="3711"/>
    <lineage>
        <taxon>Eukaryota</taxon>
        <taxon>Viridiplantae</taxon>
        <taxon>Streptophyta</taxon>
        <taxon>Embryophyta</taxon>
        <taxon>Tracheophyta</taxon>
        <taxon>Spermatophyta</taxon>
        <taxon>Magnoliopsida</taxon>
        <taxon>eudicotyledons</taxon>
        <taxon>Gunneridae</taxon>
        <taxon>Pentapetalae</taxon>
        <taxon>rosids</taxon>
        <taxon>malvids</taxon>
        <taxon>Brassicales</taxon>
        <taxon>Brassicaceae</taxon>
        <taxon>Brassiceae</taxon>
        <taxon>Brassica</taxon>
    </lineage>
</organism>
<dbReference type="Proteomes" id="UP000694005">
    <property type="component" value="Chromosome A01"/>
</dbReference>
<reference evidence="1 2" key="1">
    <citation type="submission" date="2021-07" db="EMBL/GenBank/DDBJ databases">
        <authorList>
            <consortium name="Genoscope - CEA"/>
            <person name="William W."/>
        </authorList>
    </citation>
    <scope>NUCLEOTIDE SEQUENCE [LARGE SCALE GENOMIC DNA]</scope>
</reference>
<evidence type="ECO:0000313" key="1">
    <source>
        <dbReference type="EMBL" id="CAG7890050.1"/>
    </source>
</evidence>
<gene>
    <name evidence="1" type="ORF">BRAPAZ1V2_A01P41260.2</name>
</gene>
<dbReference type="PANTHER" id="PTHR47165:SF4">
    <property type="entry name" value="OS03G0429900 PROTEIN"/>
    <property type="match status" value="1"/>
</dbReference>
<sequence length="188" mass="21369">MVNSCILLAELKAVCCTNIAEVLMLTFWEARHIKKGGKLMGVDMLLLDEKSMLIEGSVNVNRHLPTPFQSIGGLTCNTEQQQFPPMIEFLCATKVTRIQAEKEWCYIGCWKCSKKLQREISSFTCIVFDKTNDVGVLRYRVELSVSDKADDAVCLAWNAQIPTTVTYLFKSLLHLLINFCFSYSFYLS</sequence>
<accession>A0A8D9LXN2</accession>
<dbReference type="EMBL" id="LS974617">
    <property type="protein sequence ID" value="CAG7890050.1"/>
    <property type="molecule type" value="Genomic_DNA"/>
</dbReference>
<evidence type="ECO:0000313" key="2">
    <source>
        <dbReference type="Proteomes" id="UP000694005"/>
    </source>
</evidence>
<dbReference type="Gene3D" id="2.40.50.140">
    <property type="entry name" value="Nucleic acid-binding proteins"/>
    <property type="match status" value="1"/>
</dbReference>
<evidence type="ECO:0008006" key="3">
    <source>
        <dbReference type="Google" id="ProtNLM"/>
    </source>
</evidence>
<dbReference type="AlphaFoldDB" id="A0A8D9LXN2"/>
<dbReference type="Gramene" id="A01p41260.2_BraZ1">
    <property type="protein sequence ID" value="A01p41260.2_BraZ1.CDS"/>
    <property type="gene ID" value="A01g41260.2_BraZ1"/>
</dbReference>
<protein>
    <recommendedName>
        <fullName evidence="3">DUF223 domain-containing protein</fullName>
    </recommendedName>
</protein>
<dbReference type="SUPFAM" id="SSF50249">
    <property type="entry name" value="Nucleic acid-binding proteins"/>
    <property type="match status" value="1"/>
</dbReference>
<proteinExistence type="predicted"/>
<dbReference type="InterPro" id="IPR012340">
    <property type="entry name" value="NA-bd_OB-fold"/>
</dbReference>
<dbReference type="PANTHER" id="PTHR47165">
    <property type="entry name" value="OS03G0429900 PROTEIN"/>
    <property type="match status" value="1"/>
</dbReference>